<accession>A0A3E3DY83</accession>
<evidence type="ECO:0000313" key="7">
    <source>
        <dbReference type="EMBL" id="RGD74193.1"/>
    </source>
</evidence>
<keyword evidence="3 5" id="KW-0732">Signal</keyword>
<feature type="signal peptide" evidence="5">
    <location>
        <begin position="1"/>
        <end position="23"/>
    </location>
</feature>
<dbReference type="PANTHER" id="PTHR35936:SF19">
    <property type="entry name" value="AMINO-ACID-BINDING PROTEIN YXEM-RELATED"/>
    <property type="match status" value="1"/>
</dbReference>
<proteinExistence type="inferred from homology"/>
<evidence type="ECO:0000259" key="6">
    <source>
        <dbReference type="SMART" id="SM00062"/>
    </source>
</evidence>
<dbReference type="EMBL" id="QUSM01000003">
    <property type="protein sequence ID" value="RGD74193.1"/>
    <property type="molecule type" value="Genomic_DNA"/>
</dbReference>
<dbReference type="InterPro" id="IPR001638">
    <property type="entry name" value="Solute-binding_3/MltF_N"/>
</dbReference>
<dbReference type="Pfam" id="PF00497">
    <property type="entry name" value="SBP_bac_3"/>
    <property type="match status" value="1"/>
</dbReference>
<dbReference type="RefSeq" id="WP_117532032.1">
    <property type="nucleotide sequence ID" value="NZ_QUSM01000003.1"/>
</dbReference>
<dbReference type="InterPro" id="IPR018313">
    <property type="entry name" value="SBP_3_CS"/>
</dbReference>
<dbReference type="PROSITE" id="PS01039">
    <property type="entry name" value="SBP_BACTERIAL_3"/>
    <property type="match status" value="1"/>
</dbReference>
<evidence type="ECO:0000256" key="3">
    <source>
        <dbReference type="ARBA" id="ARBA00022729"/>
    </source>
</evidence>
<dbReference type="GO" id="GO:0030313">
    <property type="term" value="C:cell envelope"/>
    <property type="evidence" value="ECO:0007669"/>
    <property type="project" value="UniProtKB-SubCell"/>
</dbReference>
<evidence type="ECO:0000313" key="8">
    <source>
        <dbReference type="Proteomes" id="UP000261212"/>
    </source>
</evidence>
<name>A0A3E3DY83_9FIRM</name>
<dbReference type="PANTHER" id="PTHR35936">
    <property type="entry name" value="MEMBRANE-BOUND LYTIC MUREIN TRANSGLYCOSYLASE F"/>
    <property type="match status" value="1"/>
</dbReference>
<dbReference type="Proteomes" id="UP000261212">
    <property type="component" value="Unassembled WGS sequence"/>
</dbReference>
<comment type="caution">
    <text evidence="7">The sequence shown here is derived from an EMBL/GenBank/DDBJ whole genome shotgun (WGS) entry which is preliminary data.</text>
</comment>
<sequence>MKKGKKIAAIVLTSVLGFSLLSGCGSKDTVSTEAQFTKDKTLVVGIDNTYPPMEYVDKNGKTVGFDIELAKAIGEKMGRKVEFVNSSWDAIFAGLDADKYDLVISSVGVNKDRQEQLALSNPYLANQQVIISSKGGKQIKSVEELAGKKVGVQVSTTSDDTCNYYLSKGIDFDLRQFDGMTEAFVALEGGSVDCVVTDLVVGEYYVHKNTNKFVKTCDKLTNEPIAVAAKKSNQALIDKINPILEELSKDGTMTKISKKVFGKDLTQNIDTTLKGYDE</sequence>
<evidence type="ECO:0000256" key="2">
    <source>
        <dbReference type="ARBA" id="ARBA00010333"/>
    </source>
</evidence>
<dbReference type="Gene3D" id="3.40.190.10">
    <property type="entry name" value="Periplasmic binding protein-like II"/>
    <property type="match status" value="2"/>
</dbReference>
<dbReference type="PROSITE" id="PS51257">
    <property type="entry name" value="PROKAR_LIPOPROTEIN"/>
    <property type="match status" value="1"/>
</dbReference>
<feature type="chain" id="PRO_5038428622" evidence="5">
    <location>
        <begin position="24"/>
        <end position="278"/>
    </location>
</feature>
<dbReference type="CDD" id="cd13530">
    <property type="entry name" value="PBP2_peptides_like"/>
    <property type="match status" value="1"/>
</dbReference>
<evidence type="ECO:0000256" key="1">
    <source>
        <dbReference type="ARBA" id="ARBA00004196"/>
    </source>
</evidence>
<reference evidence="7 8" key="1">
    <citation type="submission" date="2018-08" db="EMBL/GenBank/DDBJ databases">
        <title>A genome reference for cultivated species of the human gut microbiota.</title>
        <authorList>
            <person name="Zou Y."/>
            <person name="Xue W."/>
            <person name="Luo G."/>
        </authorList>
    </citation>
    <scope>NUCLEOTIDE SEQUENCE [LARGE SCALE GENOMIC DNA]</scope>
    <source>
        <strain evidence="7 8">AM25-6</strain>
    </source>
</reference>
<evidence type="ECO:0000256" key="5">
    <source>
        <dbReference type="SAM" id="SignalP"/>
    </source>
</evidence>
<organism evidence="7 8">
    <name type="scientific">Anaerofustis stercorihominis</name>
    <dbReference type="NCBI Taxonomy" id="214853"/>
    <lineage>
        <taxon>Bacteria</taxon>
        <taxon>Bacillati</taxon>
        <taxon>Bacillota</taxon>
        <taxon>Clostridia</taxon>
        <taxon>Eubacteriales</taxon>
        <taxon>Eubacteriaceae</taxon>
        <taxon>Anaerofustis</taxon>
    </lineage>
</organism>
<dbReference type="AlphaFoldDB" id="A0A3E3DY83"/>
<dbReference type="SMART" id="SM00062">
    <property type="entry name" value="PBPb"/>
    <property type="match status" value="1"/>
</dbReference>
<comment type="similarity">
    <text evidence="2 4">Belongs to the bacterial solute-binding protein 3 family.</text>
</comment>
<feature type="domain" description="Solute-binding protein family 3/N-terminal" evidence="6">
    <location>
        <begin position="41"/>
        <end position="264"/>
    </location>
</feature>
<protein>
    <submittedName>
        <fullName evidence="7">Amino acid ABC transporter substrate-binding protein</fullName>
    </submittedName>
</protein>
<comment type="subcellular location">
    <subcellularLocation>
        <location evidence="1">Cell envelope</location>
    </subcellularLocation>
</comment>
<gene>
    <name evidence="7" type="ORF">DW687_05350</name>
</gene>
<evidence type="ECO:0000256" key="4">
    <source>
        <dbReference type="RuleBase" id="RU003744"/>
    </source>
</evidence>
<dbReference type="SUPFAM" id="SSF53850">
    <property type="entry name" value="Periplasmic binding protein-like II"/>
    <property type="match status" value="1"/>
</dbReference>